<dbReference type="PANTHER" id="PTHR11956">
    <property type="entry name" value="ARGINYL-TRNA SYNTHETASE"/>
    <property type="match status" value="1"/>
</dbReference>
<comment type="caution">
    <text evidence="12">The sequence shown here is derived from an EMBL/GenBank/DDBJ whole genome shotgun (WGS) entry which is preliminary data.</text>
</comment>
<evidence type="ECO:0000256" key="2">
    <source>
        <dbReference type="ARBA" id="ARBA00012837"/>
    </source>
</evidence>
<dbReference type="InterPro" id="IPR001278">
    <property type="entry name" value="Arg-tRNA-ligase"/>
</dbReference>
<keyword evidence="13" id="KW-1185">Reference proteome</keyword>
<dbReference type="Pfam" id="PF05746">
    <property type="entry name" value="DALR_1"/>
    <property type="match status" value="1"/>
</dbReference>
<sequence length="582" mass="65769">MSCIHQFKRSIVKQLAPLTNSQDQHLLSLLRVPKQQSDGQFFINIPKLLSTFGPDPKIDAAPEQWCQRACQQIAPTGSIQQVMAKGPNLHFYIKPTDMTKGVLQQVYEEKDRYGWADAQPVNQTVVLDYSSPNIAKPFHAGHLRSTILGNYIKRIHRAMGYTVKDINYLGDWGKQYGLLAVGFSKYGSEAHLERDPIHHLYEVYVKINKEAEADPEIHQRANAYFRQMERGNPEALAQWQRFRQLSIDSYASIYARLNISFHEYSGESQVDSYIPKVHAQLEAKGLLTHMDDGALAVDLSRFGLKPAIVQRADGTSLYLTRDLAAVLLRQDKYAFDKAIYVVGMEQQAYFRQVFACASLLTDRDPADFLHASFGRIQGMSTRQGTAVFLQDILDTAKDTILDYMATKDSLSADLLDPTSATSMDTIADQLGTSAILIQDMKAKRQKNYNFSWDRMTDTQGDTGVFLQYAHARACGIDRRVDIPVTLDGQHWDLLKERSAFELIQTISYFPDVVQQSFEALEPCTIVNYLFKLSHATSYASRHLRVLGSDPDVAKARMLLFWAARTTLHNGMSLLGMSPLDKM</sequence>
<dbReference type="InterPro" id="IPR008909">
    <property type="entry name" value="DALR_anticod-bd"/>
</dbReference>
<keyword evidence="4 10" id="KW-0547">Nucleotide-binding</keyword>
<dbReference type="PROSITE" id="PS00178">
    <property type="entry name" value="AA_TRNA_LIGASE_I"/>
    <property type="match status" value="1"/>
</dbReference>
<feature type="domain" description="DALR anticodon binding" evidence="11">
    <location>
        <begin position="466"/>
        <end position="582"/>
    </location>
</feature>
<protein>
    <recommendedName>
        <fullName evidence="2">arginine--tRNA ligase</fullName>
        <ecNumber evidence="2">6.1.1.19</ecNumber>
    </recommendedName>
    <alternativeName>
        <fullName evidence="8">Arginyl-tRNA synthetase</fullName>
    </alternativeName>
</protein>
<reference evidence="12 13" key="1">
    <citation type="submission" date="2016-07" db="EMBL/GenBank/DDBJ databases">
        <title>Pervasive Adenine N6-methylation of Active Genes in Fungi.</title>
        <authorList>
            <consortium name="DOE Joint Genome Institute"/>
            <person name="Mondo S.J."/>
            <person name="Dannebaum R.O."/>
            <person name="Kuo R.C."/>
            <person name="Labutti K."/>
            <person name="Haridas S."/>
            <person name="Kuo A."/>
            <person name="Salamov A."/>
            <person name="Ahrendt S.R."/>
            <person name="Lipzen A."/>
            <person name="Sullivan W."/>
            <person name="Andreopoulos W.B."/>
            <person name="Clum A."/>
            <person name="Lindquist E."/>
            <person name="Daum C."/>
            <person name="Ramamoorthy G.K."/>
            <person name="Gryganskyi A."/>
            <person name="Culley D."/>
            <person name="Magnuson J.K."/>
            <person name="James T.Y."/>
            <person name="O'Malley M.A."/>
            <person name="Stajich J.E."/>
            <person name="Spatafora J.W."/>
            <person name="Visel A."/>
            <person name="Grigoriev I.V."/>
        </authorList>
    </citation>
    <scope>NUCLEOTIDE SEQUENCE [LARGE SCALE GENOMIC DNA]</scope>
    <source>
        <strain evidence="12 13">NRRL 3301</strain>
    </source>
</reference>
<dbReference type="Proteomes" id="UP000242146">
    <property type="component" value="Unassembled WGS sequence"/>
</dbReference>
<accession>A0A1X2GP79</accession>
<evidence type="ECO:0000256" key="5">
    <source>
        <dbReference type="ARBA" id="ARBA00022840"/>
    </source>
</evidence>
<dbReference type="NCBIfam" id="TIGR00456">
    <property type="entry name" value="argS"/>
    <property type="match status" value="1"/>
</dbReference>
<dbReference type="SMART" id="SM00836">
    <property type="entry name" value="DALR_1"/>
    <property type="match status" value="1"/>
</dbReference>
<evidence type="ECO:0000256" key="8">
    <source>
        <dbReference type="ARBA" id="ARBA00033033"/>
    </source>
</evidence>
<dbReference type="InterPro" id="IPR035684">
    <property type="entry name" value="ArgRS_core"/>
</dbReference>
<evidence type="ECO:0000256" key="4">
    <source>
        <dbReference type="ARBA" id="ARBA00022741"/>
    </source>
</evidence>
<dbReference type="STRING" id="101127.A0A1X2GP79"/>
<dbReference type="FunFam" id="3.40.50.620:FF:000058">
    <property type="entry name" value="Mitochondrial arginyl-tRNA synthetase"/>
    <property type="match status" value="1"/>
</dbReference>
<dbReference type="InterPro" id="IPR014729">
    <property type="entry name" value="Rossmann-like_a/b/a_fold"/>
</dbReference>
<dbReference type="EMBL" id="MCGT01000007">
    <property type="protein sequence ID" value="ORX58232.1"/>
    <property type="molecule type" value="Genomic_DNA"/>
</dbReference>
<dbReference type="Gene3D" id="3.30.1360.70">
    <property type="entry name" value="Arginyl tRNA synthetase N-terminal domain"/>
    <property type="match status" value="1"/>
</dbReference>
<evidence type="ECO:0000256" key="10">
    <source>
        <dbReference type="RuleBase" id="RU363038"/>
    </source>
</evidence>
<dbReference type="InterPro" id="IPR009080">
    <property type="entry name" value="tRNAsynth_Ia_anticodon-bd"/>
</dbReference>
<evidence type="ECO:0000256" key="1">
    <source>
        <dbReference type="ARBA" id="ARBA00005594"/>
    </source>
</evidence>
<proteinExistence type="inferred from homology"/>
<dbReference type="GO" id="GO:0005524">
    <property type="term" value="F:ATP binding"/>
    <property type="evidence" value="ECO:0007669"/>
    <property type="project" value="UniProtKB-KW"/>
</dbReference>
<dbReference type="InterPro" id="IPR036695">
    <property type="entry name" value="Arg-tRNA-synth_N_sf"/>
</dbReference>
<dbReference type="InterPro" id="IPR001412">
    <property type="entry name" value="aa-tRNA-synth_I_CS"/>
</dbReference>
<dbReference type="Gene3D" id="1.10.730.10">
    <property type="entry name" value="Isoleucyl-tRNA Synthetase, Domain 1"/>
    <property type="match status" value="1"/>
</dbReference>
<dbReference type="SUPFAM" id="SSF55190">
    <property type="entry name" value="Arginyl-tRNA synthetase (ArgRS), N-terminal 'additional' domain"/>
    <property type="match status" value="1"/>
</dbReference>
<dbReference type="SUPFAM" id="SSF47323">
    <property type="entry name" value="Anticodon-binding domain of a subclass of class I aminoacyl-tRNA synthetases"/>
    <property type="match status" value="1"/>
</dbReference>
<keyword evidence="5 10" id="KW-0067">ATP-binding</keyword>
<keyword evidence="3 10" id="KW-0436">Ligase</keyword>
<gene>
    <name evidence="12" type="ORF">DM01DRAFT_1333892</name>
</gene>
<dbReference type="FunFam" id="1.10.730.10:FF:000006">
    <property type="entry name" value="Arginyl-tRNA synthetase 2, mitochondrial"/>
    <property type="match status" value="1"/>
</dbReference>
<dbReference type="Gene3D" id="3.40.50.620">
    <property type="entry name" value="HUPs"/>
    <property type="match status" value="1"/>
</dbReference>
<keyword evidence="7 10" id="KW-0030">Aminoacyl-tRNA synthetase</keyword>
<evidence type="ECO:0000313" key="12">
    <source>
        <dbReference type="EMBL" id="ORX58232.1"/>
    </source>
</evidence>
<dbReference type="PANTHER" id="PTHR11956:SF11">
    <property type="entry name" value="ARGININE--TRNA LIGASE, MITOCHONDRIAL-RELATED"/>
    <property type="match status" value="1"/>
</dbReference>
<evidence type="ECO:0000313" key="13">
    <source>
        <dbReference type="Proteomes" id="UP000242146"/>
    </source>
</evidence>
<dbReference type="GO" id="GO:0005739">
    <property type="term" value="C:mitochondrion"/>
    <property type="evidence" value="ECO:0007669"/>
    <property type="project" value="TreeGrafter"/>
</dbReference>
<dbReference type="GO" id="GO:0004814">
    <property type="term" value="F:arginine-tRNA ligase activity"/>
    <property type="evidence" value="ECO:0007669"/>
    <property type="project" value="UniProtKB-EC"/>
</dbReference>
<organism evidence="12 13">
    <name type="scientific">Hesseltinella vesiculosa</name>
    <dbReference type="NCBI Taxonomy" id="101127"/>
    <lineage>
        <taxon>Eukaryota</taxon>
        <taxon>Fungi</taxon>
        <taxon>Fungi incertae sedis</taxon>
        <taxon>Mucoromycota</taxon>
        <taxon>Mucoromycotina</taxon>
        <taxon>Mucoromycetes</taxon>
        <taxon>Mucorales</taxon>
        <taxon>Cunninghamellaceae</taxon>
        <taxon>Hesseltinella</taxon>
    </lineage>
</organism>
<dbReference type="SUPFAM" id="SSF52374">
    <property type="entry name" value="Nucleotidylyl transferase"/>
    <property type="match status" value="1"/>
</dbReference>
<keyword evidence="6 10" id="KW-0648">Protein biosynthesis</keyword>
<dbReference type="EC" id="6.1.1.19" evidence="2"/>
<evidence type="ECO:0000256" key="7">
    <source>
        <dbReference type="ARBA" id="ARBA00023146"/>
    </source>
</evidence>
<evidence type="ECO:0000256" key="3">
    <source>
        <dbReference type="ARBA" id="ARBA00022598"/>
    </source>
</evidence>
<dbReference type="Pfam" id="PF00750">
    <property type="entry name" value="tRNA-synt_1d"/>
    <property type="match status" value="1"/>
</dbReference>
<comment type="similarity">
    <text evidence="1 10">Belongs to the class-I aminoacyl-tRNA synthetase family.</text>
</comment>
<name>A0A1X2GP79_9FUNG</name>
<dbReference type="CDD" id="cd07956">
    <property type="entry name" value="Anticodon_Ia_Arg"/>
    <property type="match status" value="1"/>
</dbReference>
<dbReference type="OrthoDB" id="68056at2759"/>
<dbReference type="GO" id="GO:0006420">
    <property type="term" value="P:arginyl-tRNA aminoacylation"/>
    <property type="evidence" value="ECO:0007669"/>
    <property type="project" value="InterPro"/>
</dbReference>
<evidence type="ECO:0000256" key="9">
    <source>
        <dbReference type="ARBA" id="ARBA00049339"/>
    </source>
</evidence>
<dbReference type="AlphaFoldDB" id="A0A1X2GP79"/>
<dbReference type="PRINTS" id="PR01038">
    <property type="entry name" value="TRNASYNTHARG"/>
</dbReference>
<evidence type="ECO:0000256" key="6">
    <source>
        <dbReference type="ARBA" id="ARBA00022917"/>
    </source>
</evidence>
<dbReference type="GO" id="GO:0032543">
    <property type="term" value="P:mitochondrial translation"/>
    <property type="evidence" value="ECO:0007669"/>
    <property type="project" value="TreeGrafter"/>
</dbReference>
<comment type="catalytic activity">
    <reaction evidence="9">
        <text>tRNA(Arg) + L-arginine + ATP = L-arginyl-tRNA(Arg) + AMP + diphosphate</text>
        <dbReference type="Rhea" id="RHEA:20301"/>
        <dbReference type="Rhea" id="RHEA-COMP:9658"/>
        <dbReference type="Rhea" id="RHEA-COMP:9673"/>
        <dbReference type="ChEBI" id="CHEBI:30616"/>
        <dbReference type="ChEBI" id="CHEBI:32682"/>
        <dbReference type="ChEBI" id="CHEBI:33019"/>
        <dbReference type="ChEBI" id="CHEBI:78442"/>
        <dbReference type="ChEBI" id="CHEBI:78513"/>
        <dbReference type="ChEBI" id="CHEBI:456215"/>
        <dbReference type="EC" id="6.1.1.19"/>
    </reaction>
</comment>
<evidence type="ECO:0000259" key="11">
    <source>
        <dbReference type="SMART" id="SM00836"/>
    </source>
</evidence>